<evidence type="ECO:0000256" key="7">
    <source>
        <dbReference type="ARBA" id="ARBA00023136"/>
    </source>
</evidence>
<evidence type="ECO:0000256" key="6">
    <source>
        <dbReference type="ARBA" id="ARBA00023034"/>
    </source>
</evidence>
<proteinExistence type="predicted"/>
<dbReference type="AlphaFoldDB" id="A0A444X391"/>
<keyword evidence="3" id="KW-0808">Transferase</keyword>
<comment type="subcellular location">
    <subcellularLocation>
        <location evidence="1">Golgi apparatus membrane</location>
    </subcellularLocation>
</comment>
<dbReference type="Gene3D" id="3.90.550.10">
    <property type="entry name" value="Spore Coat Polysaccharide Biosynthesis Protein SpsA, Chain A"/>
    <property type="match status" value="1"/>
</dbReference>
<keyword evidence="6" id="KW-0333">Golgi apparatus</keyword>
<dbReference type="PANTHER" id="PTHR32044">
    <property type="entry name" value="GLUCOMANNAN 4-BETA-MANNOSYLTRANSFERASE 9"/>
    <property type="match status" value="1"/>
</dbReference>
<evidence type="ECO:0000313" key="9">
    <source>
        <dbReference type="Proteomes" id="UP000289738"/>
    </source>
</evidence>
<evidence type="ECO:0000256" key="3">
    <source>
        <dbReference type="ARBA" id="ARBA00022679"/>
    </source>
</evidence>
<evidence type="ECO:0000256" key="5">
    <source>
        <dbReference type="ARBA" id="ARBA00022989"/>
    </source>
</evidence>
<evidence type="ECO:0000256" key="4">
    <source>
        <dbReference type="ARBA" id="ARBA00022692"/>
    </source>
</evidence>
<comment type="caution">
    <text evidence="8">The sequence shown here is derived from an EMBL/GenBank/DDBJ whole genome shotgun (WGS) entry which is preliminary data.</text>
</comment>
<name>A0A444X391_ARAHY</name>
<accession>A0A444X391</accession>
<keyword evidence="9" id="KW-1185">Reference proteome</keyword>
<protein>
    <submittedName>
        <fullName evidence="8">Uncharacterized protein</fullName>
    </submittedName>
</protein>
<evidence type="ECO:0000313" key="8">
    <source>
        <dbReference type="EMBL" id="RYQ84125.1"/>
    </source>
</evidence>
<dbReference type="InterPro" id="IPR029044">
    <property type="entry name" value="Nucleotide-diphossugar_trans"/>
</dbReference>
<dbReference type="PANTHER" id="PTHR32044:SF17">
    <property type="entry name" value="GLUCOMANNAN 4-BETA-MANNOSYLTRANSFERASE 2"/>
    <property type="match status" value="1"/>
</dbReference>
<organism evidence="8 9">
    <name type="scientific">Arachis hypogaea</name>
    <name type="common">Peanut</name>
    <dbReference type="NCBI Taxonomy" id="3818"/>
    <lineage>
        <taxon>Eukaryota</taxon>
        <taxon>Viridiplantae</taxon>
        <taxon>Streptophyta</taxon>
        <taxon>Embryophyta</taxon>
        <taxon>Tracheophyta</taxon>
        <taxon>Spermatophyta</taxon>
        <taxon>Magnoliopsida</taxon>
        <taxon>eudicotyledons</taxon>
        <taxon>Gunneridae</taxon>
        <taxon>Pentapetalae</taxon>
        <taxon>rosids</taxon>
        <taxon>fabids</taxon>
        <taxon>Fabales</taxon>
        <taxon>Fabaceae</taxon>
        <taxon>Papilionoideae</taxon>
        <taxon>50 kb inversion clade</taxon>
        <taxon>dalbergioids sensu lato</taxon>
        <taxon>Dalbergieae</taxon>
        <taxon>Pterocarpus clade</taxon>
        <taxon>Arachis</taxon>
    </lineage>
</organism>
<dbReference type="GO" id="GO:0000139">
    <property type="term" value="C:Golgi membrane"/>
    <property type="evidence" value="ECO:0007669"/>
    <property type="project" value="UniProtKB-SubCell"/>
</dbReference>
<sequence>MFNEKEVYKVSIGAACNLSWPTDFLVIQVLDDSTEPAIKQMVEMECQRWESKACDRKQKTVELTGYCRPTASPPTIAIQELHATIRVLQICPDVVQKLD</sequence>
<dbReference type="EMBL" id="SDMP01000020">
    <property type="protein sequence ID" value="RYQ84125.1"/>
    <property type="molecule type" value="Genomic_DNA"/>
</dbReference>
<keyword evidence="7" id="KW-0472">Membrane</keyword>
<reference evidence="8 9" key="1">
    <citation type="submission" date="2019-01" db="EMBL/GenBank/DDBJ databases">
        <title>Sequencing of cultivated peanut Arachis hypogaea provides insights into genome evolution and oil improvement.</title>
        <authorList>
            <person name="Chen X."/>
        </authorList>
    </citation>
    <scope>NUCLEOTIDE SEQUENCE [LARGE SCALE GENOMIC DNA]</scope>
    <source>
        <strain evidence="9">cv. Fuhuasheng</strain>
        <tissue evidence="8">Leaves</tissue>
    </source>
</reference>
<keyword evidence="5" id="KW-1133">Transmembrane helix</keyword>
<gene>
    <name evidence="8" type="ORF">Ahy_B10g103061</name>
</gene>
<keyword evidence="2" id="KW-0328">Glycosyltransferase</keyword>
<evidence type="ECO:0000256" key="1">
    <source>
        <dbReference type="ARBA" id="ARBA00004394"/>
    </source>
</evidence>
<evidence type="ECO:0000256" key="2">
    <source>
        <dbReference type="ARBA" id="ARBA00022676"/>
    </source>
</evidence>
<keyword evidence="4" id="KW-0812">Transmembrane</keyword>
<dbReference type="GO" id="GO:0051753">
    <property type="term" value="F:mannan synthase activity"/>
    <property type="evidence" value="ECO:0007669"/>
    <property type="project" value="TreeGrafter"/>
</dbReference>
<dbReference type="Proteomes" id="UP000289738">
    <property type="component" value="Chromosome B10"/>
</dbReference>